<keyword evidence="10" id="KW-1185">Reference proteome</keyword>
<dbReference type="Gene3D" id="2.40.340.10">
    <property type="entry name" value="MoeA, C-terminal, domain IV"/>
    <property type="match status" value="1"/>
</dbReference>
<evidence type="ECO:0000256" key="7">
    <source>
        <dbReference type="SAM" id="Coils"/>
    </source>
</evidence>
<comment type="caution">
    <text evidence="9">The sequence shown here is derived from an EMBL/GenBank/DDBJ whole genome shotgun (WGS) entry which is preliminary data.</text>
</comment>
<dbReference type="PANTHER" id="PTHR10192:SF5">
    <property type="entry name" value="GEPHYRIN"/>
    <property type="match status" value="1"/>
</dbReference>
<dbReference type="EC" id="2.10.1.1" evidence="6"/>
<dbReference type="Gene3D" id="2.170.190.11">
    <property type="entry name" value="Molybdopterin biosynthesis moea protein, domain 3"/>
    <property type="match status" value="1"/>
</dbReference>
<evidence type="ECO:0000313" key="10">
    <source>
        <dbReference type="Proteomes" id="UP001549773"/>
    </source>
</evidence>
<keyword evidence="7" id="KW-0175">Coiled coil</keyword>
<dbReference type="Pfam" id="PF03454">
    <property type="entry name" value="MoeA_C"/>
    <property type="match status" value="1"/>
</dbReference>
<accession>A0ABV2TWE1</accession>
<dbReference type="InterPro" id="IPR005111">
    <property type="entry name" value="MoeA_C_domain_IV"/>
</dbReference>
<evidence type="ECO:0000313" key="9">
    <source>
        <dbReference type="EMBL" id="MET7029180.1"/>
    </source>
</evidence>
<dbReference type="InterPro" id="IPR036135">
    <property type="entry name" value="MoeA_linker/N_sf"/>
</dbReference>
<sequence>MITFQEAYLKVMAHKQDYGTEEVELLKSMDRVLAEDIKADRDFPPFDRATKDGIAINYAAIKNGIKEFRIEAVLAAGSPKYKLKSENNCVEIMTGAVVPENADTIVMYEQITIKNGYAILDKDPNQGQEIHLQGSDELQGAIVLNKHKLITASEIGVLAAVGKAKVLVKKLPKSTIISTGNELVDVQETPLPHQIRKSNIYSLYAALAEEKIVPSQLHLNDEKEEIKKEIKKALNENDVLLLSGGVSKGKFDYIPDVLAELGVEKIFHRVLQRPGKPFWFGIQKETRTLIFSFPGNPASTFANYHLYFKDWLKGSLSLSIPKINVILDESIPVTGNLTLFLRVKIRMENGQLLADLVKENGSGDLTSLAQSDGFIRLDPKEVPYSVGELVPFSPTRRTISL</sequence>
<comment type="similarity">
    <text evidence="3 6">Belongs to the MoeA family.</text>
</comment>
<gene>
    <name evidence="9" type="ORF">ABXZ32_07225</name>
</gene>
<keyword evidence="6" id="KW-0460">Magnesium</keyword>
<comment type="pathway">
    <text evidence="2 6">Cofactor biosynthesis; molybdopterin biosynthesis.</text>
</comment>
<dbReference type="Pfam" id="PF00994">
    <property type="entry name" value="MoCF_biosynth"/>
    <property type="match status" value="1"/>
</dbReference>
<evidence type="ECO:0000256" key="1">
    <source>
        <dbReference type="ARBA" id="ARBA00002901"/>
    </source>
</evidence>
<dbReference type="InterPro" id="IPR038987">
    <property type="entry name" value="MoeA-like"/>
</dbReference>
<dbReference type="Proteomes" id="UP001549773">
    <property type="component" value="Unassembled WGS sequence"/>
</dbReference>
<dbReference type="Pfam" id="PF03453">
    <property type="entry name" value="MoeA_N"/>
    <property type="match status" value="1"/>
</dbReference>
<evidence type="ECO:0000256" key="4">
    <source>
        <dbReference type="ARBA" id="ARBA00023150"/>
    </source>
</evidence>
<dbReference type="InterPro" id="IPR001453">
    <property type="entry name" value="MoaB/Mog_dom"/>
</dbReference>
<dbReference type="InterPro" id="IPR036425">
    <property type="entry name" value="MoaB/Mog-like_dom_sf"/>
</dbReference>
<protein>
    <recommendedName>
        <fullName evidence="6">Molybdopterin molybdenumtransferase</fullName>
        <ecNumber evidence="6">2.10.1.1</ecNumber>
    </recommendedName>
</protein>
<dbReference type="SUPFAM" id="SSF63867">
    <property type="entry name" value="MoeA C-terminal domain-like"/>
    <property type="match status" value="1"/>
</dbReference>
<evidence type="ECO:0000256" key="5">
    <source>
        <dbReference type="ARBA" id="ARBA00047317"/>
    </source>
</evidence>
<reference evidence="9 10" key="1">
    <citation type="submission" date="2024-07" db="EMBL/GenBank/DDBJ databases">
        <title>The genome sequence of type strain Sediminicola luteus GDMCC 1.2596T.</title>
        <authorList>
            <person name="Liu Y."/>
        </authorList>
    </citation>
    <scope>NUCLEOTIDE SEQUENCE [LARGE SCALE GENOMIC DNA]</scope>
    <source>
        <strain evidence="9 10">GDMCC 1.2596</strain>
    </source>
</reference>
<evidence type="ECO:0000259" key="8">
    <source>
        <dbReference type="SMART" id="SM00852"/>
    </source>
</evidence>
<keyword evidence="6" id="KW-0479">Metal-binding</keyword>
<comment type="catalytic activity">
    <reaction evidence="5">
        <text>adenylyl-molybdopterin + molybdate = Mo-molybdopterin + AMP + H(+)</text>
        <dbReference type="Rhea" id="RHEA:35047"/>
        <dbReference type="ChEBI" id="CHEBI:15378"/>
        <dbReference type="ChEBI" id="CHEBI:36264"/>
        <dbReference type="ChEBI" id="CHEBI:62727"/>
        <dbReference type="ChEBI" id="CHEBI:71302"/>
        <dbReference type="ChEBI" id="CHEBI:456215"/>
        <dbReference type="EC" id="2.10.1.1"/>
    </reaction>
</comment>
<feature type="coiled-coil region" evidence="7">
    <location>
        <begin position="216"/>
        <end position="243"/>
    </location>
</feature>
<evidence type="ECO:0000256" key="2">
    <source>
        <dbReference type="ARBA" id="ARBA00005046"/>
    </source>
</evidence>
<feature type="domain" description="MoaB/Mog" evidence="8">
    <location>
        <begin position="175"/>
        <end position="314"/>
    </location>
</feature>
<dbReference type="PANTHER" id="PTHR10192">
    <property type="entry name" value="MOLYBDOPTERIN BIOSYNTHESIS PROTEIN"/>
    <property type="match status" value="1"/>
</dbReference>
<dbReference type="PROSITE" id="PS01079">
    <property type="entry name" value="MOCF_BIOSYNTHESIS_2"/>
    <property type="match status" value="1"/>
</dbReference>
<dbReference type="Gene3D" id="3.40.980.10">
    <property type="entry name" value="MoaB/Mog-like domain"/>
    <property type="match status" value="1"/>
</dbReference>
<dbReference type="SUPFAM" id="SSF53218">
    <property type="entry name" value="Molybdenum cofactor biosynthesis proteins"/>
    <property type="match status" value="1"/>
</dbReference>
<dbReference type="InterPro" id="IPR008284">
    <property type="entry name" value="MoCF_biosynth_CS"/>
</dbReference>
<dbReference type="Gene3D" id="3.90.105.10">
    <property type="entry name" value="Molybdopterin biosynthesis moea protein, domain 2"/>
    <property type="match status" value="1"/>
</dbReference>
<evidence type="ECO:0000256" key="6">
    <source>
        <dbReference type="RuleBase" id="RU365090"/>
    </source>
</evidence>
<comment type="function">
    <text evidence="1 6">Catalyzes the insertion of molybdate into adenylated molybdopterin with the concomitant release of AMP.</text>
</comment>
<dbReference type="CDD" id="cd00887">
    <property type="entry name" value="MoeA"/>
    <property type="match status" value="1"/>
</dbReference>
<dbReference type="SMART" id="SM00852">
    <property type="entry name" value="MoCF_biosynth"/>
    <property type="match status" value="1"/>
</dbReference>
<keyword evidence="6" id="KW-0808">Transferase</keyword>
<dbReference type="RefSeq" id="WP_354618004.1">
    <property type="nucleotide sequence ID" value="NZ_JBEWYP010000003.1"/>
</dbReference>
<keyword evidence="4 6" id="KW-0501">Molybdenum cofactor biosynthesis</keyword>
<dbReference type="InterPro" id="IPR005110">
    <property type="entry name" value="MoeA_linker/N"/>
</dbReference>
<dbReference type="NCBIfam" id="TIGR00177">
    <property type="entry name" value="molyb_syn"/>
    <property type="match status" value="1"/>
</dbReference>
<dbReference type="InterPro" id="IPR036688">
    <property type="entry name" value="MoeA_C_domain_IV_sf"/>
</dbReference>
<name>A0ABV2TWE1_9FLAO</name>
<evidence type="ECO:0000256" key="3">
    <source>
        <dbReference type="ARBA" id="ARBA00010763"/>
    </source>
</evidence>
<comment type="cofactor">
    <cofactor evidence="6">
        <name>Mg(2+)</name>
        <dbReference type="ChEBI" id="CHEBI:18420"/>
    </cofactor>
</comment>
<organism evidence="9 10">
    <name type="scientific">Sediminicola luteus</name>
    <dbReference type="NCBI Taxonomy" id="319238"/>
    <lineage>
        <taxon>Bacteria</taxon>
        <taxon>Pseudomonadati</taxon>
        <taxon>Bacteroidota</taxon>
        <taxon>Flavobacteriia</taxon>
        <taxon>Flavobacteriales</taxon>
        <taxon>Flavobacteriaceae</taxon>
        <taxon>Sediminicola</taxon>
    </lineage>
</organism>
<dbReference type="EMBL" id="JBEWYP010000003">
    <property type="protein sequence ID" value="MET7029180.1"/>
    <property type="molecule type" value="Genomic_DNA"/>
</dbReference>
<proteinExistence type="inferred from homology"/>
<keyword evidence="6" id="KW-0500">Molybdenum</keyword>
<dbReference type="SUPFAM" id="SSF63882">
    <property type="entry name" value="MoeA N-terminal region -like"/>
    <property type="match status" value="1"/>
</dbReference>